<name>A0ABQ9HDR3_9NEOP</name>
<evidence type="ECO:0000259" key="1">
    <source>
        <dbReference type="Pfam" id="PF03184"/>
    </source>
</evidence>
<protein>
    <recommendedName>
        <fullName evidence="1">DDE-1 domain-containing protein</fullName>
    </recommendedName>
</protein>
<comment type="caution">
    <text evidence="2">The sequence shown here is derived from an EMBL/GenBank/DDBJ whole genome shotgun (WGS) entry which is preliminary data.</text>
</comment>
<feature type="domain" description="DDE-1" evidence="1">
    <location>
        <begin position="68"/>
        <end position="98"/>
    </location>
</feature>
<dbReference type="Pfam" id="PF03184">
    <property type="entry name" value="DDE_1"/>
    <property type="match status" value="1"/>
</dbReference>
<evidence type="ECO:0000313" key="3">
    <source>
        <dbReference type="Proteomes" id="UP001159363"/>
    </source>
</evidence>
<dbReference type="InterPro" id="IPR004875">
    <property type="entry name" value="DDE_SF_endonuclease_dom"/>
</dbReference>
<keyword evidence="3" id="KW-1185">Reference proteome</keyword>
<accession>A0ABQ9HDR3</accession>
<evidence type="ECO:0000313" key="2">
    <source>
        <dbReference type="EMBL" id="KAJ8882419.1"/>
    </source>
</evidence>
<reference evidence="2 3" key="1">
    <citation type="submission" date="2023-02" db="EMBL/GenBank/DDBJ databases">
        <title>LHISI_Scaffold_Assembly.</title>
        <authorList>
            <person name="Stuart O.P."/>
            <person name="Cleave R."/>
            <person name="Magrath M.J.L."/>
            <person name="Mikheyev A.S."/>
        </authorList>
    </citation>
    <scope>NUCLEOTIDE SEQUENCE [LARGE SCALE GENOMIC DNA]</scope>
    <source>
        <strain evidence="2">Daus_M_001</strain>
        <tissue evidence="2">Leg muscle</tissue>
    </source>
</reference>
<gene>
    <name evidence="2" type="ORF">PR048_014227</name>
</gene>
<proteinExistence type="predicted"/>
<dbReference type="EMBL" id="JARBHB010000005">
    <property type="protein sequence ID" value="KAJ8882419.1"/>
    <property type="molecule type" value="Genomic_DNA"/>
</dbReference>
<organism evidence="2 3">
    <name type="scientific">Dryococelus australis</name>
    <dbReference type="NCBI Taxonomy" id="614101"/>
    <lineage>
        <taxon>Eukaryota</taxon>
        <taxon>Metazoa</taxon>
        <taxon>Ecdysozoa</taxon>
        <taxon>Arthropoda</taxon>
        <taxon>Hexapoda</taxon>
        <taxon>Insecta</taxon>
        <taxon>Pterygota</taxon>
        <taxon>Neoptera</taxon>
        <taxon>Polyneoptera</taxon>
        <taxon>Phasmatodea</taxon>
        <taxon>Verophasmatodea</taxon>
        <taxon>Anareolatae</taxon>
        <taxon>Phasmatidae</taxon>
        <taxon>Eurycanthinae</taxon>
        <taxon>Dryococelus</taxon>
    </lineage>
</organism>
<dbReference type="Proteomes" id="UP001159363">
    <property type="component" value="Chromosome 4"/>
</dbReference>
<sequence length="104" mass="11773">MSGDKLSTDESEVSEFIQNPGMNVKITKLDPTPEQLYNADETGLNWRQLRTKAFVTQQKHVSGRKLQKEQITLMVCANASGTHVLQWLVVEKSKSPPCIEKHYS</sequence>